<feature type="region of interest" description="Disordered" evidence="1">
    <location>
        <begin position="414"/>
        <end position="441"/>
    </location>
</feature>
<evidence type="ECO:0000313" key="2">
    <source>
        <dbReference type="EMBL" id="QGQ99208.1"/>
    </source>
</evidence>
<dbReference type="Proteomes" id="UP000426246">
    <property type="component" value="Chromosome"/>
</dbReference>
<dbReference type="Gene3D" id="2.170.120.40">
    <property type="entry name" value="YbbR-like domain"/>
    <property type="match status" value="2"/>
</dbReference>
<dbReference type="AlphaFoldDB" id="A0A6B8RVP2"/>
<dbReference type="PANTHER" id="PTHR37804">
    <property type="entry name" value="CDAA REGULATORY PROTEIN CDAR"/>
    <property type="match status" value="1"/>
</dbReference>
<dbReference type="InterPro" id="IPR053154">
    <property type="entry name" value="c-di-AMP_regulator"/>
</dbReference>
<dbReference type="EMBL" id="CP034235">
    <property type="protein sequence ID" value="QGQ99208.1"/>
    <property type="molecule type" value="Genomic_DNA"/>
</dbReference>
<dbReference type="PANTHER" id="PTHR37804:SF1">
    <property type="entry name" value="CDAA REGULATORY PROTEIN CDAR"/>
    <property type="match status" value="1"/>
</dbReference>
<feature type="compositionally biased region" description="Low complexity" evidence="1">
    <location>
        <begin position="415"/>
        <end position="441"/>
    </location>
</feature>
<dbReference type="Gene3D" id="2.170.120.30">
    <property type="match status" value="2"/>
</dbReference>
<proteinExistence type="predicted"/>
<dbReference type="KEGG" id="ppsc:EHS13_32185"/>
<evidence type="ECO:0008006" key="4">
    <source>
        <dbReference type="Google" id="ProtNLM"/>
    </source>
</evidence>
<organism evidence="2 3">
    <name type="scientific">Paenibacillus psychroresistens</name>
    <dbReference type="NCBI Taxonomy" id="1778678"/>
    <lineage>
        <taxon>Bacteria</taxon>
        <taxon>Bacillati</taxon>
        <taxon>Bacillota</taxon>
        <taxon>Bacilli</taxon>
        <taxon>Bacillales</taxon>
        <taxon>Paenibacillaceae</taxon>
        <taxon>Paenibacillus</taxon>
    </lineage>
</organism>
<evidence type="ECO:0000256" key="1">
    <source>
        <dbReference type="SAM" id="MobiDB-lite"/>
    </source>
</evidence>
<dbReference type="Pfam" id="PF07949">
    <property type="entry name" value="YbbR"/>
    <property type="match status" value="3"/>
</dbReference>
<dbReference type="OrthoDB" id="1013291at2"/>
<evidence type="ECO:0000313" key="3">
    <source>
        <dbReference type="Proteomes" id="UP000426246"/>
    </source>
</evidence>
<dbReference type="InterPro" id="IPR012505">
    <property type="entry name" value="YbbR"/>
</dbReference>
<reference evidence="3" key="1">
    <citation type="submission" date="2018-11" db="EMBL/GenBank/DDBJ databases">
        <title>Complete genome sequence of Paenibacillus sp. ML311-T8.</title>
        <authorList>
            <person name="Nam Y.-D."/>
            <person name="Kang J."/>
            <person name="Chung W.-H."/>
            <person name="Park Y.S."/>
        </authorList>
    </citation>
    <scope>NUCLEOTIDE SEQUENCE [LARGE SCALE GENOMIC DNA]</scope>
    <source>
        <strain evidence="3">ML311-T8</strain>
    </source>
</reference>
<sequence>MDKWLRSNNVVKAIALMIGILLWFVVHLDVDKTTATTTPLPIEQTINAVKIIPFKLDEAHFSMQKMDPEYANITLKGKQSVLSKLNTNAIQVQVDLSNAAVGTHAYPLKVINVQNSYVSTLVPNMVMITLEELQKKEFPVTINVVGIPSAGYIVGQPIVNPNRVHVTLKTSDLNIVDSVRAEVSVDKAAAVITKQVKLTAYGKDGKPVDAVITPAVVDVEIPITVPFKEMPLQVKVVGTPAQGYSIASMTQSVKRVTVFSTQAALDQMEFYEGPQVDVTDLKENKKITLDIPLMNKDIRVDPVKVEITLEIVPSSTVTISNIPLRISGENDSFVTKVILPETPVIQAVLEGAPDLLAKLNLQDIQAIVDVSNLSPGKHELVINLSLPMFIKSAAIQPQELKATVEIMAKVDALGSASPTPTPSTSPSSSQTPTPSPSATPVIAIVEPTPSVTPVVSSIPE</sequence>
<dbReference type="RefSeq" id="WP_155704317.1">
    <property type="nucleotide sequence ID" value="NZ_CP034235.1"/>
</dbReference>
<protein>
    <recommendedName>
        <fullName evidence="4">YbbR-like domain-containing protein</fullName>
    </recommendedName>
</protein>
<accession>A0A6B8RVP2</accession>
<gene>
    <name evidence="2" type="ORF">EHS13_32185</name>
</gene>
<name>A0A6B8RVP2_9BACL</name>
<keyword evidence="3" id="KW-1185">Reference proteome</keyword>